<feature type="chain" id="PRO_5006698913" evidence="1">
    <location>
        <begin position="25"/>
        <end position="173"/>
    </location>
</feature>
<dbReference type="STRING" id="1453495.AT01_2870"/>
<feature type="signal peptide" evidence="1">
    <location>
        <begin position="1"/>
        <end position="24"/>
    </location>
</feature>
<name>A0A0T9UQE4_YERAL</name>
<dbReference type="AlphaFoldDB" id="A0A0T9UQE4"/>
<dbReference type="Gene3D" id="2.60.40.1090">
    <property type="entry name" value="Fimbrial-type adhesion domain"/>
    <property type="match status" value="1"/>
</dbReference>
<accession>A0A0T9UQE4</accession>
<reference evidence="3 4" key="1">
    <citation type="submission" date="2015-03" db="EMBL/GenBank/DDBJ databases">
        <authorList>
            <person name="Murphy D."/>
        </authorList>
    </citation>
    <scope>NUCLEOTIDE SEQUENCE [LARGE SCALE GENOMIC DNA]</scope>
    <source>
        <strain evidence="3 4">IP06005</strain>
    </source>
</reference>
<feature type="domain" description="Fimbrial-type adhesion" evidence="2">
    <location>
        <begin position="31"/>
        <end position="172"/>
    </location>
</feature>
<evidence type="ECO:0000313" key="3">
    <source>
        <dbReference type="EMBL" id="CNL61161.1"/>
    </source>
</evidence>
<dbReference type="InterPro" id="IPR008966">
    <property type="entry name" value="Adhesion_dom_sf"/>
</dbReference>
<dbReference type="Proteomes" id="UP000041595">
    <property type="component" value="Unassembled WGS sequence"/>
</dbReference>
<gene>
    <name evidence="3" type="primary">fimA_4</name>
    <name evidence="3" type="ORF">ERS137965_03513</name>
</gene>
<dbReference type="RefSeq" id="WP_042839333.1">
    <property type="nucleotide sequence ID" value="NZ_CQEJ01000024.1"/>
</dbReference>
<evidence type="ECO:0000313" key="4">
    <source>
        <dbReference type="Proteomes" id="UP000041595"/>
    </source>
</evidence>
<evidence type="ECO:0000256" key="1">
    <source>
        <dbReference type="SAM" id="SignalP"/>
    </source>
</evidence>
<dbReference type="eggNOG" id="COG3539">
    <property type="taxonomic scope" value="Bacteria"/>
</dbReference>
<dbReference type="GO" id="GO:0009289">
    <property type="term" value="C:pilus"/>
    <property type="evidence" value="ECO:0007669"/>
    <property type="project" value="InterPro"/>
</dbReference>
<sequence length="173" mass="17593">MKKIQLLVLSASLFTFSTLNSANAAPTGSVEFTGSIVDTLCSIVGGGTVNVALGMYPLDSLKTTGAQTTPKDVVLNLENCPASTATVTFSGTASTNPNLLAITVDGGDEATNVAVALFEENGTTTVPLNQASLTKTLVDGTNTWTFKAAYQALTAGVTAGSANATATFEIAYN</sequence>
<proteinExistence type="predicted"/>
<dbReference type="InterPro" id="IPR000259">
    <property type="entry name" value="Adhesion_dom_fimbrial"/>
</dbReference>
<organism evidence="3 4">
    <name type="scientific">Yersinia aldovae</name>
    <dbReference type="NCBI Taxonomy" id="29483"/>
    <lineage>
        <taxon>Bacteria</taxon>
        <taxon>Pseudomonadati</taxon>
        <taxon>Pseudomonadota</taxon>
        <taxon>Gammaproteobacteria</taxon>
        <taxon>Enterobacterales</taxon>
        <taxon>Yersiniaceae</taxon>
        <taxon>Yersinia</taxon>
    </lineage>
</organism>
<dbReference type="InterPro" id="IPR050263">
    <property type="entry name" value="Bact_Fimbrial_Adh_Pro"/>
</dbReference>
<keyword evidence="1" id="KW-0732">Signal</keyword>
<dbReference type="SUPFAM" id="SSF49401">
    <property type="entry name" value="Bacterial adhesins"/>
    <property type="match status" value="1"/>
</dbReference>
<dbReference type="InterPro" id="IPR036937">
    <property type="entry name" value="Adhesion_dom_fimbrial_sf"/>
</dbReference>
<protein>
    <submittedName>
        <fullName evidence="3">Putative mannose-resistant/Proteus-like fimbrial protein</fullName>
    </submittedName>
</protein>
<dbReference type="Pfam" id="PF00419">
    <property type="entry name" value="Fimbrial"/>
    <property type="match status" value="1"/>
</dbReference>
<dbReference type="PANTHER" id="PTHR33420:SF26">
    <property type="entry name" value="FIMBRIAL SUBUNIT"/>
    <property type="match status" value="1"/>
</dbReference>
<evidence type="ECO:0000259" key="2">
    <source>
        <dbReference type="Pfam" id="PF00419"/>
    </source>
</evidence>
<dbReference type="EMBL" id="CQEJ01000024">
    <property type="protein sequence ID" value="CNL61161.1"/>
    <property type="molecule type" value="Genomic_DNA"/>
</dbReference>
<dbReference type="PANTHER" id="PTHR33420">
    <property type="entry name" value="FIMBRIAL SUBUNIT ELFA-RELATED"/>
    <property type="match status" value="1"/>
</dbReference>
<dbReference type="GO" id="GO:0043709">
    <property type="term" value="P:cell adhesion involved in single-species biofilm formation"/>
    <property type="evidence" value="ECO:0007669"/>
    <property type="project" value="TreeGrafter"/>
</dbReference>